<reference evidence="14 15" key="1">
    <citation type="submission" date="2010-02" db="EMBL/GenBank/DDBJ databases">
        <authorList>
            <person name="Weinstock G."/>
            <person name="Sodergren E."/>
            <person name="Clifton S."/>
            <person name="Fulton L."/>
            <person name="Fulton B."/>
            <person name="Courtney L."/>
            <person name="Fronick C."/>
            <person name="Harrison M."/>
            <person name="Strong C."/>
            <person name="Farmer C."/>
            <person name="Delahaunty K."/>
            <person name="Markovic C."/>
            <person name="Hall O."/>
            <person name="Minx P."/>
            <person name="Tomlinson C."/>
            <person name="Mitreva M."/>
            <person name="Nelson J."/>
            <person name="Hou S."/>
            <person name="Wollam A."/>
            <person name="Pepin K.H."/>
            <person name="Johnson M."/>
            <person name="Bhonagiri V."/>
            <person name="Zhang X."/>
            <person name="Suruliraj S."/>
            <person name="Warren W."/>
            <person name="Chinwalla A."/>
            <person name="Mardis E.R."/>
            <person name="Wilson R.K."/>
        </authorList>
    </citation>
    <scope>NUCLEOTIDE SEQUENCE [LARGE SCALE GENOMIC DNA]</scope>
    <source>
        <strain evidence="14 15">ATCC 23685</strain>
    </source>
</reference>
<dbReference type="PIRSF" id="PIRSF019404">
    <property type="entry name" value="FliJ"/>
    <property type="match status" value="1"/>
</dbReference>
<keyword evidence="10 11" id="KW-1006">Bacterial flagellum protein export</keyword>
<evidence type="ECO:0000256" key="3">
    <source>
        <dbReference type="ARBA" id="ARBA00020392"/>
    </source>
</evidence>
<dbReference type="GO" id="GO:0006935">
    <property type="term" value="P:chemotaxis"/>
    <property type="evidence" value="ECO:0007669"/>
    <property type="project" value="UniProtKB-UniRule"/>
</dbReference>
<dbReference type="GO" id="GO:0015031">
    <property type="term" value="P:protein transport"/>
    <property type="evidence" value="ECO:0007669"/>
    <property type="project" value="UniProtKB-UniRule"/>
</dbReference>
<organism evidence="14 15">
    <name type="scientific">Edwardsiella tarda ATCC 23685</name>
    <dbReference type="NCBI Taxonomy" id="500638"/>
    <lineage>
        <taxon>Bacteria</taxon>
        <taxon>Pseudomonadati</taxon>
        <taxon>Pseudomonadota</taxon>
        <taxon>Gammaproteobacteria</taxon>
        <taxon>Enterobacterales</taxon>
        <taxon>Hafniaceae</taxon>
        <taxon>Edwardsiella</taxon>
    </lineage>
</organism>
<comment type="subcellular location">
    <subcellularLocation>
        <location evidence="1">Cell membrane</location>
        <topology evidence="1">Peripheral membrane protein</topology>
        <orientation evidence="1">Cytoplasmic side</orientation>
    </subcellularLocation>
</comment>
<evidence type="ECO:0000256" key="13">
    <source>
        <dbReference type="SAM" id="MobiDB-lite"/>
    </source>
</evidence>
<feature type="coiled-coil region" evidence="12">
    <location>
        <begin position="26"/>
        <end position="101"/>
    </location>
</feature>
<evidence type="ECO:0000256" key="6">
    <source>
        <dbReference type="ARBA" id="ARBA00022500"/>
    </source>
</evidence>
<dbReference type="HOGENOM" id="CLU_119965_2_1_6"/>
<feature type="region of interest" description="Disordered" evidence="13">
    <location>
        <begin position="133"/>
        <end position="156"/>
    </location>
</feature>
<evidence type="ECO:0000313" key="15">
    <source>
        <dbReference type="Proteomes" id="UP000003692"/>
    </source>
</evidence>
<sequence length="156" mass="18172">MIAASRPEVEMSSALNTLRELAQQDVDQATRALGHARQACQQAQQQLEMLLNYQDEYRQRLNRGMSGGIAAASWYNYQQFILTLEQAIEQHRGQLAQCRTRLESATHSWQQKHQRLNAFSTLHERAEAQRQSILNKQDQKRMDEYAQRASLRREKS</sequence>
<keyword evidence="14" id="KW-0966">Cell projection</keyword>
<dbReference type="InterPro" id="IPR053716">
    <property type="entry name" value="Flag_assembly_chemotaxis_eff"/>
</dbReference>
<keyword evidence="14" id="KW-0282">Flagellum</keyword>
<gene>
    <name evidence="14" type="primary">fliJ</name>
    <name evidence="14" type="ORF">EDWATA_02518</name>
</gene>
<evidence type="ECO:0000256" key="9">
    <source>
        <dbReference type="ARBA" id="ARBA00023136"/>
    </source>
</evidence>
<evidence type="ECO:0000256" key="2">
    <source>
        <dbReference type="ARBA" id="ARBA00010004"/>
    </source>
</evidence>
<keyword evidence="9 11" id="KW-0472">Membrane</keyword>
<comment type="similarity">
    <text evidence="2 11">Belongs to the FliJ family.</text>
</comment>
<evidence type="ECO:0000256" key="8">
    <source>
        <dbReference type="ARBA" id="ARBA00022927"/>
    </source>
</evidence>
<dbReference type="Proteomes" id="UP000003692">
    <property type="component" value="Unassembled WGS sequence"/>
</dbReference>
<evidence type="ECO:0000256" key="11">
    <source>
        <dbReference type="PIRNR" id="PIRNR019404"/>
    </source>
</evidence>
<dbReference type="GO" id="GO:0044781">
    <property type="term" value="P:bacterial-type flagellum organization"/>
    <property type="evidence" value="ECO:0007669"/>
    <property type="project" value="UniProtKB-KW"/>
</dbReference>
<proteinExistence type="inferred from homology"/>
<feature type="compositionally biased region" description="Basic and acidic residues" evidence="13">
    <location>
        <begin position="137"/>
        <end position="156"/>
    </location>
</feature>
<name>D4F6Y4_EDWTA</name>
<dbReference type="AlphaFoldDB" id="D4F6Y4"/>
<evidence type="ECO:0000256" key="12">
    <source>
        <dbReference type="SAM" id="Coils"/>
    </source>
</evidence>
<evidence type="ECO:0000256" key="1">
    <source>
        <dbReference type="ARBA" id="ARBA00004413"/>
    </source>
</evidence>
<evidence type="ECO:0000256" key="4">
    <source>
        <dbReference type="ARBA" id="ARBA00022448"/>
    </source>
</evidence>
<dbReference type="PANTHER" id="PTHR38786">
    <property type="entry name" value="FLAGELLAR FLIJ PROTEIN"/>
    <property type="match status" value="1"/>
</dbReference>
<dbReference type="EMBL" id="ADGK01000217">
    <property type="protein sequence ID" value="EFE22465.1"/>
    <property type="molecule type" value="Genomic_DNA"/>
</dbReference>
<accession>D4F6Y4</accession>
<dbReference type="Gene3D" id="1.10.287.1700">
    <property type="match status" value="1"/>
</dbReference>
<keyword evidence="12" id="KW-0175">Coiled coil</keyword>
<dbReference type="PANTHER" id="PTHR38786:SF1">
    <property type="entry name" value="FLAGELLAR FLIJ PROTEIN"/>
    <property type="match status" value="1"/>
</dbReference>
<dbReference type="NCBIfam" id="TIGR02473">
    <property type="entry name" value="flagell_FliJ"/>
    <property type="match status" value="1"/>
</dbReference>
<comment type="caution">
    <text evidence="14">The sequence shown here is derived from an EMBL/GenBank/DDBJ whole genome shotgun (WGS) entry which is preliminary data.</text>
</comment>
<dbReference type="PRINTS" id="PR01004">
    <property type="entry name" value="FLGFLIJ"/>
</dbReference>
<keyword evidence="6 11" id="KW-0145">Chemotaxis</keyword>
<keyword evidence="4 11" id="KW-0813">Transport</keyword>
<dbReference type="Pfam" id="PF02050">
    <property type="entry name" value="FliJ"/>
    <property type="match status" value="1"/>
</dbReference>
<keyword evidence="7 11" id="KW-1005">Bacterial flagellum biogenesis</keyword>
<evidence type="ECO:0000256" key="10">
    <source>
        <dbReference type="ARBA" id="ARBA00023225"/>
    </source>
</evidence>
<dbReference type="InterPro" id="IPR018006">
    <property type="entry name" value="Flag_FliJ_proteobac"/>
</dbReference>
<dbReference type="GO" id="GO:0005886">
    <property type="term" value="C:plasma membrane"/>
    <property type="evidence" value="ECO:0007669"/>
    <property type="project" value="UniProtKB-SubCell"/>
</dbReference>
<dbReference type="GO" id="GO:0071973">
    <property type="term" value="P:bacterial-type flagellum-dependent cell motility"/>
    <property type="evidence" value="ECO:0007669"/>
    <property type="project" value="InterPro"/>
</dbReference>
<evidence type="ECO:0000313" key="14">
    <source>
        <dbReference type="EMBL" id="EFE22465.1"/>
    </source>
</evidence>
<evidence type="ECO:0000256" key="5">
    <source>
        <dbReference type="ARBA" id="ARBA00022475"/>
    </source>
</evidence>
<dbReference type="InterPro" id="IPR052570">
    <property type="entry name" value="FliJ"/>
</dbReference>
<dbReference type="GO" id="GO:0009288">
    <property type="term" value="C:bacterial-type flagellum"/>
    <property type="evidence" value="ECO:0007669"/>
    <property type="project" value="UniProtKB-UniRule"/>
</dbReference>
<evidence type="ECO:0000256" key="7">
    <source>
        <dbReference type="ARBA" id="ARBA00022795"/>
    </source>
</evidence>
<keyword evidence="14" id="KW-0969">Cilium</keyword>
<keyword evidence="8 11" id="KW-0653">Protein transport</keyword>
<dbReference type="InterPro" id="IPR012823">
    <property type="entry name" value="Flagell_FliJ"/>
</dbReference>
<dbReference type="GO" id="GO:0003774">
    <property type="term" value="F:cytoskeletal motor activity"/>
    <property type="evidence" value="ECO:0007669"/>
    <property type="project" value="UniProtKB-UniRule"/>
</dbReference>
<comment type="function">
    <text evidence="11">Flagellar protein that affects chemotactic events.</text>
</comment>
<protein>
    <recommendedName>
        <fullName evidence="3 11">Flagellar FliJ protein</fullName>
    </recommendedName>
</protein>
<keyword evidence="5 11" id="KW-1003">Cell membrane</keyword>